<feature type="repeat" description="TPR" evidence="3">
    <location>
        <begin position="4"/>
        <end position="37"/>
    </location>
</feature>
<keyword evidence="4" id="KW-1133">Transmembrane helix</keyword>
<evidence type="ECO:0000256" key="3">
    <source>
        <dbReference type="PROSITE-ProRule" id="PRU00339"/>
    </source>
</evidence>
<feature type="transmembrane region" description="Helical" evidence="4">
    <location>
        <begin position="365"/>
        <end position="385"/>
    </location>
</feature>
<feature type="repeat" description="TPR" evidence="3">
    <location>
        <begin position="106"/>
        <end position="139"/>
    </location>
</feature>
<evidence type="ECO:0000313" key="5">
    <source>
        <dbReference type="EMBL" id="MDI9877087.1"/>
    </source>
</evidence>
<evidence type="ECO:0000256" key="2">
    <source>
        <dbReference type="ARBA" id="ARBA00022803"/>
    </source>
</evidence>
<dbReference type="SUPFAM" id="SSF48452">
    <property type="entry name" value="TPR-like"/>
    <property type="match status" value="1"/>
</dbReference>
<gene>
    <name evidence="5" type="ORF">QM481_21290</name>
</gene>
<dbReference type="PANTHER" id="PTHR45586:SF1">
    <property type="entry name" value="LIPOPOLYSACCHARIDE ASSEMBLY PROTEIN B"/>
    <property type="match status" value="1"/>
</dbReference>
<protein>
    <submittedName>
        <fullName evidence="5">Tetratricopeptide repeat protein</fullName>
    </submittedName>
</protein>
<evidence type="ECO:0000256" key="1">
    <source>
        <dbReference type="ARBA" id="ARBA00022737"/>
    </source>
</evidence>
<dbReference type="InterPro" id="IPR019734">
    <property type="entry name" value="TPR_rpt"/>
</dbReference>
<dbReference type="InterPro" id="IPR013105">
    <property type="entry name" value="TPR_2"/>
</dbReference>
<evidence type="ECO:0000256" key="4">
    <source>
        <dbReference type="SAM" id="Phobius"/>
    </source>
</evidence>
<evidence type="ECO:0000313" key="6">
    <source>
        <dbReference type="Proteomes" id="UP001225761"/>
    </source>
</evidence>
<name>A0ABT6Z872_9BACT</name>
<accession>A0ABT6Z872</accession>
<feature type="transmembrane region" description="Helical" evidence="4">
    <location>
        <begin position="312"/>
        <end position="329"/>
    </location>
</feature>
<keyword evidence="4" id="KW-0472">Membrane</keyword>
<sequence>MNTAEHYLEQGVRLRTTNKPQEAIAELTKALDLEPTHEFVLAELVLCYLALSDYTSANFFTDEICHYHPKSALGVYLKATMALQKDQLAVAEDYIRQAIQLNPFVAEFWAVLSAIFIQRKSWNEALKYVHKGLELEPDNNACLNYQTICLNQLGHTELLQDSMEETLYNNPNDAFSHANIGWALLQNQEVEQAKTHFAEALRLDPNMKFARHGMIESIKSQNWIYRQFLAFSFFLSKHNGLVQLAIIIGLMMGANYLGDLSDQYPWILPIYLLVVVVFYVSWIIEPLGNLFLRLNKFGNLALSPTEKRASEIVGIGLVGGIASTVYYFATGARATVGWIGLLFCFTIIIPLSQCYSMGFLKNRKWLPLSITGLLMLMGAFNIILVTSLHKVSNFITYYEYLFVAYLWLINLGVIKDEEI</sequence>
<comment type="caution">
    <text evidence="5">The sequence shown here is derived from an EMBL/GenBank/DDBJ whole genome shotgun (WGS) entry which is preliminary data.</text>
</comment>
<dbReference type="SMART" id="SM00028">
    <property type="entry name" value="TPR"/>
    <property type="match status" value="4"/>
</dbReference>
<keyword evidence="6" id="KW-1185">Reference proteome</keyword>
<dbReference type="InterPro" id="IPR011990">
    <property type="entry name" value="TPR-like_helical_dom_sf"/>
</dbReference>
<feature type="repeat" description="TPR" evidence="3">
    <location>
        <begin position="174"/>
        <end position="207"/>
    </location>
</feature>
<keyword evidence="1" id="KW-0677">Repeat</keyword>
<dbReference type="RefSeq" id="WP_283383236.1">
    <property type="nucleotide sequence ID" value="NZ_JASHIE010000017.1"/>
</dbReference>
<dbReference type="InterPro" id="IPR051012">
    <property type="entry name" value="CellSynth/LPSAsmb/PSIAsmb"/>
</dbReference>
<feature type="transmembrane region" description="Helical" evidence="4">
    <location>
        <begin position="397"/>
        <end position="414"/>
    </location>
</feature>
<dbReference type="PANTHER" id="PTHR45586">
    <property type="entry name" value="TPR REPEAT-CONTAINING PROTEIN PA4667"/>
    <property type="match status" value="1"/>
</dbReference>
<dbReference type="PROSITE" id="PS50005">
    <property type="entry name" value="TPR"/>
    <property type="match status" value="3"/>
</dbReference>
<dbReference type="Pfam" id="PF07719">
    <property type="entry name" value="TPR_2"/>
    <property type="match status" value="1"/>
</dbReference>
<feature type="transmembrane region" description="Helical" evidence="4">
    <location>
        <begin position="270"/>
        <end position="292"/>
    </location>
</feature>
<dbReference type="EMBL" id="JASHIE010000017">
    <property type="protein sequence ID" value="MDI9877087.1"/>
    <property type="molecule type" value="Genomic_DNA"/>
</dbReference>
<feature type="transmembrane region" description="Helical" evidence="4">
    <location>
        <begin position="335"/>
        <end position="353"/>
    </location>
</feature>
<organism evidence="5 6">
    <name type="scientific">Flectobacillus rivi</name>
    <dbReference type="NCBI Taxonomy" id="2984209"/>
    <lineage>
        <taxon>Bacteria</taxon>
        <taxon>Pseudomonadati</taxon>
        <taxon>Bacteroidota</taxon>
        <taxon>Cytophagia</taxon>
        <taxon>Cytophagales</taxon>
        <taxon>Flectobacillaceae</taxon>
        <taxon>Flectobacillus</taxon>
    </lineage>
</organism>
<dbReference type="Gene3D" id="1.25.40.10">
    <property type="entry name" value="Tetratricopeptide repeat domain"/>
    <property type="match status" value="2"/>
</dbReference>
<proteinExistence type="predicted"/>
<dbReference type="Proteomes" id="UP001225761">
    <property type="component" value="Unassembled WGS sequence"/>
</dbReference>
<keyword evidence="4" id="KW-0812">Transmembrane</keyword>
<reference evidence="5 6" key="1">
    <citation type="submission" date="2023-05" db="EMBL/GenBank/DDBJ databases">
        <title>Novel species of genus Flectobacillus isolated from stream in China.</title>
        <authorList>
            <person name="Lu H."/>
        </authorList>
    </citation>
    <scope>NUCLEOTIDE SEQUENCE [LARGE SCALE GENOMIC DNA]</scope>
    <source>
        <strain evidence="5 6">LFS242W</strain>
    </source>
</reference>
<keyword evidence="2 3" id="KW-0802">TPR repeat</keyword>